<protein>
    <submittedName>
        <fullName evidence="2">Cyclic lactone autoinducer peptide</fullName>
    </submittedName>
</protein>
<gene>
    <name evidence="2" type="ORF">SAMN02910414_02384</name>
</gene>
<dbReference type="Proteomes" id="UP000183918">
    <property type="component" value="Unassembled WGS sequence"/>
</dbReference>
<sequence>MSKFKKENVMKVINCLALVLVAASANSACFFYFHQPEFPKAADKFRQIGND</sequence>
<reference evidence="2 3" key="1">
    <citation type="submission" date="2016-10" db="EMBL/GenBank/DDBJ databases">
        <authorList>
            <person name="de Groot N.N."/>
        </authorList>
    </citation>
    <scope>NUCLEOTIDE SEQUENCE [LARGE SCALE GENOMIC DNA]</scope>
    <source>
        <strain evidence="2 3">DSM 14045</strain>
    </source>
</reference>
<dbReference type="InterPro" id="IPR009229">
    <property type="entry name" value="AgrD"/>
</dbReference>
<keyword evidence="3" id="KW-1185">Reference proteome</keyword>
<evidence type="ECO:0000313" key="3">
    <source>
        <dbReference type="Proteomes" id="UP000183918"/>
    </source>
</evidence>
<proteinExistence type="predicted"/>
<dbReference type="EMBL" id="FNPG01000038">
    <property type="protein sequence ID" value="SDY79097.1"/>
    <property type="molecule type" value="Genomic_DNA"/>
</dbReference>
<feature type="chain" id="PRO_5038991817" evidence="1">
    <location>
        <begin position="28"/>
        <end position="51"/>
    </location>
</feature>
<organism evidence="2 3">
    <name type="scientific">Lachnobacterium bovis DSM 14045</name>
    <dbReference type="NCBI Taxonomy" id="1122142"/>
    <lineage>
        <taxon>Bacteria</taxon>
        <taxon>Bacillati</taxon>
        <taxon>Bacillota</taxon>
        <taxon>Clostridia</taxon>
        <taxon>Lachnospirales</taxon>
        <taxon>Lachnospiraceae</taxon>
        <taxon>Lachnobacterium</taxon>
    </lineage>
</organism>
<dbReference type="STRING" id="1122142.SAMN02910414_02384"/>
<accession>A0A1H3MR07</accession>
<keyword evidence="1" id="KW-0732">Signal</keyword>
<name>A0A1H3MR07_9FIRM</name>
<evidence type="ECO:0000313" key="2">
    <source>
        <dbReference type="EMBL" id="SDY79097.1"/>
    </source>
</evidence>
<dbReference type="RefSeq" id="WP_022750197.1">
    <property type="nucleotide sequence ID" value="NZ_FNPG01000038.1"/>
</dbReference>
<dbReference type="NCBIfam" id="TIGR04223">
    <property type="entry name" value="quorum_AgrD"/>
    <property type="match status" value="1"/>
</dbReference>
<feature type="signal peptide" evidence="1">
    <location>
        <begin position="1"/>
        <end position="27"/>
    </location>
</feature>
<dbReference type="AlphaFoldDB" id="A0A1H3MR07"/>
<evidence type="ECO:0000256" key="1">
    <source>
        <dbReference type="SAM" id="SignalP"/>
    </source>
</evidence>